<comment type="caution">
    <text evidence="3">The sequence shown here is derived from an EMBL/GenBank/DDBJ whole genome shotgun (WGS) entry which is preliminary data.</text>
</comment>
<evidence type="ECO:0000256" key="2">
    <source>
        <dbReference type="SAM" id="SignalP"/>
    </source>
</evidence>
<organism evidence="3 4">
    <name type="scientific">Craurococcus roseus</name>
    <dbReference type="NCBI Taxonomy" id="77585"/>
    <lineage>
        <taxon>Bacteria</taxon>
        <taxon>Pseudomonadati</taxon>
        <taxon>Pseudomonadota</taxon>
        <taxon>Alphaproteobacteria</taxon>
        <taxon>Acetobacterales</taxon>
        <taxon>Acetobacteraceae</taxon>
        <taxon>Craurococcus</taxon>
    </lineage>
</organism>
<feature type="chain" id="PRO_5047355695" evidence="2">
    <location>
        <begin position="22"/>
        <end position="119"/>
    </location>
</feature>
<feature type="region of interest" description="Disordered" evidence="1">
    <location>
        <begin position="42"/>
        <end position="75"/>
    </location>
</feature>
<evidence type="ECO:0000256" key="1">
    <source>
        <dbReference type="SAM" id="MobiDB-lite"/>
    </source>
</evidence>
<keyword evidence="4" id="KW-1185">Reference proteome</keyword>
<evidence type="ECO:0000313" key="4">
    <source>
        <dbReference type="Proteomes" id="UP001501588"/>
    </source>
</evidence>
<protein>
    <submittedName>
        <fullName evidence="3">Uncharacterized protein</fullName>
    </submittedName>
</protein>
<accession>A0ABN1FS86</accession>
<name>A0ABN1FS86_9PROT</name>
<keyword evidence="2" id="KW-0732">Signal</keyword>
<evidence type="ECO:0000313" key="3">
    <source>
        <dbReference type="EMBL" id="GAA0596708.1"/>
    </source>
</evidence>
<proteinExistence type="predicted"/>
<gene>
    <name evidence="3" type="ORF">GCM10009416_38760</name>
</gene>
<dbReference type="EMBL" id="BAAAFZ010000062">
    <property type="protein sequence ID" value="GAA0596708.1"/>
    <property type="molecule type" value="Genomic_DNA"/>
</dbReference>
<dbReference type="RefSeq" id="WP_343897047.1">
    <property type="nucleotide sequence ID" value="NZ_BAAAFZ010000062.1"/>
</dbReference>
<sequence>MHRRFPSLALAAALLALPVRAGAQTRGAIVVPADAAVVVPPRGAPQAMPRIAASRPAGQRPRLPPMEPAREEGGGLGLSAAGTVAGVLLPAIAAAALTAVLSDGGGTGQRGASGPARTR</sequence>
<feature type="signal peptide" evidence="2">
    <location>
        <begin position="1"/>
        <end position="21"/>
    </location>
</feature>
<reference evidence="3 4" key="1">
    <citation type="journal article" date="2019" name="Int. J. Syst. Evol. Microbiol.">
        <title>The Global Catalogue of Microorganisms (GCM) 10K type strain sequencing project: providing services to taxonomists for standard genome sequencing and annotation.</title>
        <authorList>
            <consortium name="The Broad Institute Genomics Platform"/>
            <consortium name="The Broad Institute Genome Sequencing Center for Infectious Disease"/>
            <person name="Wu L."/>
            <person name="Ma J."/>
        </authorList>
    </citation>
    <scope>NUCLEOTIDE SEQUENCE [LARGE SCALE GENOMIC DNA]</scope>
    <source>
        <strain evidence="3 4">JCM 9933</strain>
    </source>
</reference>
<dbReference type="Proteomes" id="UP001501588">
    <property type="component" value="Unassembled WGS sequence"/>
</dbReference>